<dbReference type="GO" id="GO:0022857">
    <property type="term" value="F:transmembrane transporter activity"/>
    <property type="evidence" value="ECO:0007669"/>
    <property type="project" value="InterPro"/>
</dbReference>
<dbReference type="RefSeq" id="WP_183476218.1">
    <property type="nucleotide sequence ID" value="NZ_JACIFO010000002.1"/>
</dbReference>
<organism evidence="4 5">
    <name type="scientific">Mesonia hippocampi</name>
    <dbReference type="NCBI Taxonomy" id="1628250"/>
    <lineage>
        <taxon>Bacteria</taxon>
        <taxon>Pseudomonadati</taxon>
        <taxon>Bacteroidota</taxon>
        <taxon>Flavobacteriia</taxon>
        <taxon>Flavobacteriales</taxon>
        <taxon>Flavobacteriaceae</taxon>
        <taxon>Mesonia</taxon>
    </lineage>
</organism>
<feature type="domain" description="Multidrug resistance protein MdtA-like barrel-sandwich hybrid" evidence="2">
    <location>
        <begin position="68"/>
        <end position="193"/>
    </location>
</feature>
<dbReference type="PANTHER" id="PTHR30158:SF23">
    <property type="entry name" value="MULTIDRUG RESISTANCE PROTEIN MEXA"/>
    <property type="match status" value="1"/>
</dbReference>
<dbReference type="Gene3D" id="2.40.30.170">
    <property type="match status" value="1"/>
</dbReference>
<proteinExistence type="inferred from homology"/>
<sequence length="374" mass="40461">MKNKFVLYTGYCLAGAIAFIAISCGGKENTQTAKAQKALPFPVTKAEKRDVTTYNTYPTRLQGEVSSDVRPKVAGYIQDVLVDEGQEVKAGQLLFKLETQSLSQDAAAAKANVNAAQVEVDKLKPLVEKNIISSVQLETAKAKLKQAESNLSAIQANIGYANVKSPVNGIIGKINYRKGALVSAQDPLPITTVSAIKNVYAYFSLNEKDFLDFMTENQANTNDLSKLPEVSLVLANGKDYPHKGKIETISGSIDKQTGTVTFRAKFKNNNNLLRDGASGKVLLPIPHKNATVIPIASTFEQQGKTFVYEVLKDSLAVKPVTITTEAGKVYVIEDFEEGTTILGSGLNKVRPGTKITPIPTPLDSIINSFNTVFK</sequence>
<name>A0A840EGF7_9FLAO</name>
<dbReference type="PROSITE" id="PS51257">
    <property type="entry name" value="PROKAR_LIPOPROTEIN"/>
    <property type="match status" value="1"/>
</dbReference>
<protein>
    <submittedName>
        <fullName evidence="4">Membrane fusion protein (Multidrug efflux system)</fullName>
    </submittedName>
</protein>
<accession>A0A840EGF7</accession>
<dbReference type="SUPFAM" id="SSF111369">
    <property type="entry name" value="HlyD-like secretion proteins"/>
    <property type="match status" value="1"/>
</dbReference>
<dbReference type="PANTHER" id="PTHR30158">
    <property type="entry name" value="ACRA/E-RELATED COMPONENT OF DRUG EFFLUX TRANSPORTER"/>
    <property type="match status" value="1"/>
</dbReference>
<dbReference type="Proteomes" id="UP000553034">
    <property type="component" value="Unassembled WGS sequence"/>
</dbReference>
<comment type="similarity">
    <text evidence="1">Belongs to the membrane fusion protein (MFP) (TC 8.A.1) family.</text>
</comment>
<dbReference type="InterPro" id="IPR058626">
    <property type="entry name" value="MdtA-like_b-barrel"/>
</dbReference>
<comment type="caution">
    <text evidence="4">The sequence shown here is derived from an EMBL/GenBank/DDBJ whole genome shotgun (WGS) entry which is preliminary data.</text>
</comment>
<dbReference type="NCBIfam" id="TIGR01730">
    <property type="entry name" value="RND_mfp"/>
    <property type="match status" value="1"/>
</dbReference>
<dbReference type="GO" id="GO:0030313">
    <property type="term" value="C:cell envelope"/>
    <property type="evidence" value="ECO:0007669"/>
    <property type="project" value="UniProtKB-SubCell"/>
</dbReference>
<evidence type="ECO:0000259" key="3">
    <source>
        <dbReference type="Pfam" id="PF25944"/>
    </source>
</evidence>
<gene>
    <name evidence="4" type="ORF">GGR32_000596</name>
</gene>
<evidence type="ECO:0000313" key="4">
    <source>
        <dbReference type="EMBL" id="MBB4118322.1"/>
    </source>
</evidence>
<dbReference type="InterPro" id="IPR006143">
    <property type="entry name" value="RND_pump_MFP"/>
</dbReference>
<dbReference type="Pfam" id="PF25944">
    <property type="entry name" value="Beta-barrel_RND"/>
    <property type="match status" value="1"/>
</dbReference>
<dbReference type="GO" id="GO:0046677">
    <property type="term" value="P:response to antibiotic"/>
    <property type="evidence" value="ECO:0007669"/>
    <property type="project" value="TreeGrafter"/>
</dbReference>
<dbReference type="Gene3D" id="1.10.287.470">
    <property type="entry name" value="Helix hairpin bin"/>
    <property type="match status" value="1"/>
</dbReference>
<dbReference type="InterPro" id="IPR058625">
    <property type="entry name" value="MdtA-like_BSH"/>
</dbReference>
<dbReference type="EMBL" id="JACIFO010000002">
    <property type="protein sequence ID" value="MBB4118322.1"/>
    <property type="molecule type" value="Genomic_DNA"/>
</dbReference>
<reference evidence="4 5" key="1">
    <citation type="submission" date="2020-08" db="EMBL/GenBank/DDBJ databases">
        <title>Genomic Encyclopedia of Type Strains, Phase IV (KMG-IV): sequencing the most valuable type-strain genomes for metagenomic binning, comparative biology and taxonomic classification.</title>
        <authorList>
            <person name="Goeker M."/>
        </authorList>
    </citation>
    <scope>NUCLEOTIDE SEQUENCE [LARGE SCALE GENOMIC DNA]</scope>
    <source>
        <strain evidence="4 5">DSM 29568</strain>
    </source>
</reference>
<feature type="domain" description="Multidrug resistance protein MdtA-like beta-barrel" evidence="3">
    <location>
        <begin position="199"/>
        <end position="276"/>
    </location>
</feature>
<evidence type="ECO:0000256" key="1">
    <source>
        <dbReference type="ARBA" id="ARBA00009477"/>
    </source>
</evidence>
<dbReference type="Gene3D" id="2.40.420.20">
    <property type="match status" value="1"/>
</dbReference>
<keyword evidence="5" id="KW-1185">Reference proteome</keyword>
<dbReference type="Pfam" id="PF25917">
    <property type="entry name" value="BSH_RND"/>
    <property type="match status" value="1"/>
</dbReference>
<dbReference type="Gene3D" id="2.40.50.100">
    <property type="match status" value="1"/>
</dbReference>
<evidence type="ECO:0000259" key="2">
    <source>
        <dbReference type="Pfam" id="PF25917"/>
    </source>
</evidence>
<dbReference type="AlphaFoldDB" id="A0A840EGF7"/>
<dbReference type="GO" id="GO:0005886">
    <property type="term" value="C:plasma membrane"/>
    <property type="evidence" value="ECO:0007669"/>
    <property type="project" value="TreeGrafter"/>
</dbReference>
<evidence type="ECO:0000313" key="5">
    <source>
        <dbReference type="Proteomes" id="UP000553034"/>
    </source>
</evidence>